<protein>
    <submittedName>
        <fullName evidence="1">Uncharacterized protein</fullName>
    </submittedName>
</protein>
<dbReference type="InterPro" id="IPR001680">
    <property type="entry name" value="WD40_rpt"/>
</dbReference>
<sequence length="465" mass="51302">MTLASCAKDVRFYKWPNISYFGIYETPVDCMSIKSISWSSNSTELVAVKSKGCPVILNVPVKAEQLVEAFECTYIGCASVGTFSNTNPELVAFGTEDGILIYNTKHTRRHQEYIKLPSPIQNIEFSSDDQCFAVGCVSGQIFLFDSNYKPCASFLVSNSPTLSTLAYSKITPHLLAGASKDGILSLWNTDTTDNLLTTRKHTARVTDITFFDSNISSVGIDGKFISYDLRSCKTSCCCDLECALSSLAYLNGTNELAISTMTGQLRSYDSRNMKTPLKTLVALANSSFKKIAFPFNTDISAFPCSGKSKKYSDNYSASGDFSLTSGSSPRRSNFTPLKLAAEGPTEESTFNTYDTVACSKNTDTTDLEEFSKIVEEKIKIATKDFEEKLLQSFYGLRINTSKQFIGLEEKVSHSWNTFVDYLRFSGQGSNCTSCAGVGVQKSNEKMERNSVHSYVVNKGNEQFNN</sequence>
<dbReference type="GO" id="GO:0005737">
    <property type="term" value="C:cytoplasm"/>
    <property type="evidence" value="ECO:0007669"/>
    <property type="project" value="TreeGrafter"/>
</dbReference>
<dbReference type="GO" id="GO:0036064">
    <property type="term" value="C:ciliary basal body"/>
    <property type="evidence" value="ECO:0007669"/>
    <property type="project" value="TreeGrafter"/>
</dbReference>
<dbReference type="Gene3D" id="2.130.10.10">
    <property type="entry name" value="YVTN repeat-like/Quinoprotein amine dehydrogenase"/>
    <property type="match status" value="2"/>
</dbReference>
<proteinExistence type="predicted"/>
<dbReference type="PANTHER" id="PTHR44414">
    <property type="entry name" value="PROTEIN NEDD1"/>
    <property type="match status" value="1"/>
</dbReference>
<dbReference type="GO" id="GO:0043015">
    <property type="term" value="F:gamma-tubulin binding"/>
    <property type="evidence" value="ECO:0007669"/>
    <property type="project" value="TreeGrafter"/>
</dbReference>
<dbReference type="GO" id="GO:0000922">
    <property type="term" value="C:spindle pole"/>
    <property type="evidence" value="ECO:0007669"/>
    <property type="project" value="TreeGrafter"/>
</dbReference>
<dbReference type="SMART" id="SM00320">
    <property type="entry name" value="WD40"/>
    <property type="match status" value="3"/>
</dbReference>
<dbReference type="GO" id="GO:0005814">
    <property type="term" value="C:centriole"/>
    <property type="evidence" value="ECO:0007669"/>
    <property type="project" value="TreeGrafter"/>
</dbReference>
<name>A0A9P0D5L0_9CUCU</name>
<gene>
    <name evidence="1" type="ORF">PSYICH_LOCUS12831</name>
</gene>
<dbReference type="AlphaFoldDB" id="A0A9P0D5L0"/>
<dbReference type="PANTHER" id="PTHR44414:SF1">
    <property type="entry name" value="PROTEIN NEDD1"/>
    <property type="match status" value="1"/>
</dbReference>
<organism evidence="1 2">
    <name type="scientific">Psylliodes chrysocephalus</name>
    <dbReference type="NCBI Taxonomy" id="3402493"/>
    <lineage>
        <taxon>Eukaryota</taxon>
        <taxon>Metazoa</taxon>
        <taxon>Ecdysozoa</taxon>
        <taxon>Arthropoda</taxon>
        <taxon>Hexapoda</taxon>
        <taxon>Insecta</taxon>
        <taxon>Pterygota</taxon>
        <taxon>Neoptera</taxon>
        <taxon>Endopterygota</taxon>
        <taxon>Coleoptera</taxon>
        <taxon>Polyphaga</taxon>
        <taxon>Cucujiformia</taxon>
        <taxon>Chrysomeloidea</taxon>
        <taxon>Chrysomelidae</taxon>
        <taxon>Galerucinae</taxon>
        <taxon>Alticini</taxon>
        <taxon>Psylliodes</taxon>
    </lineage>
</organism>
<reference evidence="1" key="1">
    <citation type="submission" date="2022-01" db="EMBL/GenBank/DDBJ databases">
        <authorList>
            <person name="King R."/>
        </authorList>
    </citation>
    <scope>NUCLEOTIDE SEQUENCE</scope>
</reference>
<evidence type="ECO:0000313" key="1">
    <source>
        <dbReference type="EMBL" id="CAH1112389.1"/>
    </source>
</evidence>
<evidence type="ECO:0000313" key="2">
    <source>
        <dbReference type="Proteomes" id="UP001153636"/>
    </source>
</evidence>
<dbReference type="OrthoDB" id="1602884at2759"/>
<dbReference type="GO" id="GO:0005813">
    <property type="term" value="C:centrosome"/>
    <property type="evidence" value="ECO:0007669"/>
    <property type="project" value="TreeGrafter"/>
</dbReference>
<dbReference type="Proteomes" id="UP001153636">
    <property type="component" value="Chromosome 6"/>
</dbReference>
<dbReference type="GO" id="GO:0000278">
    <property type="term" value="P:mitotic cell cycle"/>
    <property type="evidence" value="ECO:0007669"/>
    <property type="project" value="TreeGrafter"/>
</dbReference>
<dbReference type="GO" id="GO:0007020">
    <property type="term" value="P:microtubule nucleation"/>
    <property type="evidence" value="ECO:0007669"/>
    <property type="project" value="TreeGrafter"/>
</dbReference>
<dbReference type="InterPro" id="IPR036322">
    <property type="entry name" value="WD40_repeat_dom_sf"/>
</dbReference>
<dbReference type="InterPro" id="IPR015943">
    <property type="entry name" value="WD40/YVTN_repeat-like_dom_sf"/>
</dbReference>
<accession>A0A9P0D5L0</accession>
<dbReference type="EMBL" id="OV651818">
    <property type="protein sequence ID" value="CAH1112389.1"/>
    <property type="molecule type" value="Genomic_DNA"/>
</dbReference>
<dbReference type="InterPro" id="IPR052818">
    <property type="entry name" value="NEDD1_Spindle_Assembly"/>
</dbReference>
<keyword evidence="2" id="KW-1185">Reference proteome</keyword>
<dbReference type="SUPFAM" id="SSF50978">
    <property type="entry name" value="WD40 repeat-like"/>
    <property type="match status" value="1"/>
</dbReference>